<dbReference type="PANTHER" id="PTHR23132">
    <property type="entry name" value="D-ALANINE--D-ALANINE LIGASE"/>
    <property type="match status" value="1"/>
</dbReference>
<proteinExistence type="inferred from homology"/>
<evidence type="ECO:0000259" key="4">
    <source>
        <dbReference type="PROSITE" id="PS50975"/>
    </source>
</evidence>
<reference evidence="5 6" key="1">
    <citation type="submission" date="2021-02" db="EMBL/GenBank/DDBJ databases">
        <title>Genome assembly of Pseudopithomyces chartarum.</title>
        <authorList>
            <person name="Jauregui R."/>
            <person name="Singh J."/>
            <person name="Voisey C."/>
        </authorList>
    </citation>
    <scope>NUCLEOTIDE SEQUENCE [LARGE SCALE GENOMIC DNA]</scope>
    <source>
        <strain evidence="5 6">AGR01</strain>
    </source>
</reference>
<gene>
    <name evidence="5" type="ORF">GRF29_213g480159</name>
</gene>
<comment type="caution">
    <text evidence="5">The sequence shown here is derived from an EMBL/GenBank/DDBJ whole genome shotgun (WGS) entry which is preliminary data.</text>
</comment>
<keyword evidence="3" id="KW-0547">Nucleotide-binding</keyword>
<name>A0AAN6REG6_9PLEO</name>
<dbReference type="Gene3D" id="3.30.470.20">
    <property type="entry name" value="ATP-grasp fold, B domain"/>
    <property type="match status" value="1"/>
</dbReference>
<protein>
    <recommendedName>
        <fullName evidence="4">ATP-grasp domain-containing protein</fullName>
    </recommendedName>
</protein>
<dbReference type="Gene3D" id="3.30.1490.20">
    <property type="entry name" value="ATP-grasp fold, A domain"/>
    <property type="match status" value="1"/>
</dbReference>
<accession>A0AAN6REG6</accession>
<evidence type="ECO:0000256" key="3">
    <source>
        <dbReference type="PROSITE-ProRule" id="PRU00409"/>
    </source>
</evidence>
<dbReference type="Proteomes" id="UP001280581">
    <property type="component" value="Unassembled WGS sequence"/>
</dbReference>
<keyword evidence="6" id="KW-1185">Reference proteome</keyword>
<evidence type="ECO:0000256" key="1">
    <source>
        <dbReference type="ARBA" id="ARBA00010871"/>
    </source>
</evidence>
<evidence type="ECO:0000256" key="2">
    <source>
        <dbReference type="ARBA" id="ARBA00022598"/>
    </source>
</evidence>
<dbReference type="AlphaFoldDB" id="A0AAN6REG6"/>
<dbReference type="PANTHER" id="PTHR23132:SF23">
    <property type="entry name" value="D-ALANINE--D-ALANINE LIGASE B"/>
    <property type="match status" value="1"/>
</dbReference>
<dbReference type="InterPro" id="IPR011095">
    <property type="entry name" value="Dala_Dala_lig_C"/>
</dbReference>
<dbReference type="EMBL" id="WVTA01000017">
    <property type="protein sequence ID" value="KAK3200933.1"/>
    <property type="molecule type" value="Genomic_DNA"/>
</dbReference>
<keyword evidence="2" id="KW-0436">Ligase</keyword>
<dbReference type="InterPro" id="IPR011761">
    <property type="entry name" value="ATP-grasp"/>
</dbReference>
<dbReference type="GO" id="GO:0008716">
    <property type="term" value="F:D-alanine-D-alanine ligase activity"/>
    <property type="evidence" value="ECO:0007669"/>
    <property type="project" value="InterPro"/>
</dbReference>
<dbReference type="InterPro" id="IPR013815">
    <property type="entry name" value="ATP_grasp_subdomain_1"/>
</dbReference>
<dbReference type="PROSITE" id="PS50975">
    <property type="entry name" value="ATP_GRASP"/>
    <property type="match status" value="1"/>
</dbReference>
<dbReference type="SUPFAM" id="SSF56059">
    <property type="entry name" value="Glutathione synthetase ATP-binding domain-like"/>
    <property type="match status" value="1"/>
</dbReference>
<comment type="similarity">
    <text evidence="1">Belongs to the D-alanine--D-alanine ligase family.</text>
</comment>
<organism evidence="5 6">
    <name type="scientific">Pseudopithomyces chartarum</name>
    <dbReference type="NCBI Taxonomy" id="1892770"/>
    <lineage>
        <taxon>Eukaryota</taxon>
        <taxon>Fungi</taxon>
        <taxon>Dikarya</taxon>
        <taxon>Ascomycota</taxon>
        <taxon>Pezizomycotina</taxon>
        <taxon>Dothideomycetes</taxon>
        <taxon>Pleosporomycetidae</taxon>
        <taxon>Pleosporales</taxon>
        <taxon>Massarineae</taxon>
        <taxon>Didymosphaeriaceae</taxon>
        <taxon>Pseudopithomyces</taxon>
    </lineage>
</organism>
<dbReference type="GO" id="GO:0005524">
    <property type="term" value="F:ATP binding"/>
    <property type="evidence" value="ECO:0007669"/>
    <property type="project" value="UniProtKB-UniRule"/>
</dbReference>
<evidence type="ECO:0000313" key="6">
    <source>
        <dbReference type="Proteomes" id="UP001280581"/>
    </source>
</evidence>
<dbReference type="GO" id="GO:0046872">
    <property type="term" value="F:metal ion binding"/>
    <property type="evidence" value="ECO:0007669"/>
    <property type="project" value="InterPro"/>
</dbReference>
<keyword evidence="3" id="KW-0067">ATP-binding</keyword>
<sequence length="371" mass="41075">MFSSSAHHAQSVHSNFTRPRVAVLYQELDSPLIKGYQDSGADIAYVLKHHCGLDIVTPSSSPDPSNDADWVFGDTESGILSAIEKDATHLWANTILFADHPLQTSKRLNEVANNIRVVGQPPKLVELYDDKNHVNEILRAREGFRLPSAQLVQDDSQLRNILSSEQDYPVVAKPVRGRGSHGVKICRTTNELHDHCVDLLGQQSSVIVESYLSGMEGTVTVMPPSQASGKSDYWAMPVVERFNHADGIAPYNGTVAITENSRVVSAEQHQQDLTYGEIQRQCVEAARLLQCTAPIRIDIRRIDKRESAPFALFDVNMKPNMTGPGRKGRENQASLTALAAEGIGWDYPTLLREILESSRTLHALRNLEPPI</sequence>
<feature type="domain" description="ATP-grasp" evidence="4">
    <location>
        <begin position="136"/>
        <end position="356"/>
    </location>
</feature>
<dbReference type="Pfam" id="PF07478">
    <property type="entry name" value="Dala_Dala_lig_C"/>
    <property type="match status" value="1"/>
</dbReference>
<evidence type="ECO:0000313" key="5">
    <source>
        <dbReference type="EMBL" id="KAK3200933.1"/>
    </source>
</evidence>